<feature type="domain" description="RRM" evidence="4">
    <location>
        <begin position="47"/>
        <end position="120"/>
    </location>
</feature>
<evidence type="ECO:0000256" key="1">
    <source>
        <dbReference type="ARBA" id="ARBA00006110"/>
    </source>
</evidence>
<sequence length="258" mass="29996">MMVPQDKIPGNFKSLWLKYDIDTSDKHQLFIKEHSVRKQEPGHPKGRTLFILNIPPYVSKDSLKNIFTRHCGGVNNVSLHPALESSQNGFKTGYIVFAKISSLEKALSLGQDFTVVLEPEETPKNPLGLVKWCREYNKEANISENTLKEEIAKYMSNYDKRIEKRLAAENTQEDADGWVTVSSKKKRGQFAPSRKESTIDKVQQKEQMKSKKKELLNFYTFQIRESKKQHLVQLRKKFEMDKQKLQQLKTKRTFKPFG</sequence>
<evidence type="ECO:0000313" key="5">
    <source>
        <dbReference type="Proteomes" id="UP000694866"/>
    </source>
</evidence>
<name>A0A9R1TX68_9HYME</name>
<evidence type="ECO:0000256" key="3">
    <source>
        <dbReference type="PROSITE-ProRule" id="PRU00176"/>
    </source>
</evidence>
<comment type="similarity">
    <text evidence="1">Belongs to the RRP7 family.</text>
</comment>
<evidence type="ECO:0000256" key="2">
    <source>
        <dbReference type="ARBA" id="ARBA00022884"/>
    </source>
</evidence>
<gene>
    <name evidence="6" type="primary">LOC105265399</name>
</gene>
<organism evidence="5 6">
    <name type="scientific">Fopius arisanus</name>
    <dbReference type="NCBI Taxonomy" id="64838"/>
    <lineage>
        <taxon>Eukaryota</taxon>
        <taxon>Metazoa</taxon>
        <taxon>Ecdysozoa</taxon>
        <taxon>Arthropoda</taxon>
        <taxon>Hexapoda</taxon>
        <taxon>Insecta</taxon>
        <taxon>Pterygota</taxon>
        <taxon>Neoptera</taxon>
        <taxon>Endopterygota</taxon>
        <taxon>Hymenoptera</taxon>
        <taxon>Apocrita</taxon>
        <taxon>Ichneumonoidea</taxon>
        <taxon>Braconidae</taxon>
        <taxon>Opiinae</taxon>
        <taxon>Fopius</taxon>
    </lineage>
</organism>
<dbReference type="KEGG" id="fas:105265399"/>
<dbReference type="InterPro" id="IPR012677">
    <property type="entry name" value="Nucleotide-bd_a/b_plait_sf"/>
</dbReference>
<dbReference type="SUPFAM" id="SSF54928">
    <property type="entry name" value="RNA-binding domain, RBD"/>
    <property type="match status" value="1"/>
</dbReference>
<dbReference type="Pfam" id="PF00076">
    <property type="entry name" value="RRM_1"/>
    <property type="match status" value="1"/>
</dbReference>
<reference evidence="6" key="1">
    <citation type="submission" date="2025-08" db="UniProtKB">
        <authorList>
            <consortium name="RefSeq"/>
        </authorList>
    </citation>
    <scope>IDENTIFICATION</scope>
    <source>
        <strain evidence="6">USDA-PBARC FA_bdor</strain>
        <tissue evidence="6">Whole organism</tissue>
    </source>
</reference>
<dbReference type="AlphaFoldDB" id="A0A9R1TX68"/>
<dbReference type="InterPro" id="IPR024326">
    <property type="entry name" value="RRP7_C"/>
</dbReference>
<dbReference type="GO" id="GO:0006364">
    <property type="term" value="P:rRNA processing"/>
    <property type="evidence" value="ECO:0007669"/>
    <property type="project" value="TreeGrafter"/>
</dbReference>
<evidence type="ECO:0000313" key="6">
    <source>
        <dbReference type="RefSeq" id="XP_011301166.1"/>
    </source>
</evidence>
<dbReference type="RefSeq" id="XP_011301166.1">
    <property type="nucleotide sequence ID" value="XM_011302864.1"/>
</dbReference>
<dbReference type="GO" id="GO:0000028">
    <property type="term" value="P:ribosomal small subunit assembly"/>
    <property type="evidence" value="ECO:0007669"/>
    <property type="project" value="TreeGrafter"/>
</dbReference>
<dbReference type="PANTHER" id="PTHR13191:SF0">
    <property type="entry name" value="RIBOSOMAL RNA-PROCESSING PROTEIN 7 HOMOLOG A-RELATED"/>
    <property type="match status" value="1"/>
</dbReference>
<dbReference type="Gene3D" id="6.10.250.1770">
    <property type="match status" value="1"/>
</dbReference>
<keyword evidence="2 3" id="KW-0694">RNA-binding</keyword>
<dbReference type="InterPro" id="IPR035979">
    <property type="entry name" value="RBD_domain_sf"/>
</dbReference>
<dbReference type="GeneID" id="105265399"/>
<dbReference type="PROSITE" id="PS50102">
    <property type="entry name" value="RRM"/>
    <property type="match status" value="1"/>
</dbReference>
<dbReference type="InterPro" id="IPR040446">
    <property type="entry name" value="RRP7"/>
</dbReference>
<dbReference type="CDD" id="cd12951">
    <property type="entry name" value="RRP7_Rrp7A"/>
    <property type="match status" value="1"/>
</dbReference>
<evidence type="ECO:0000259" key="4">
    <source>
        <dbReference type="PROSITE" id="PS50102"/>
    </source>
</evidence>
<protein>
    <submittedName>
        <fullName evidence="6">Ribosomal RNA-processing protein 7 homolog A</fullName>
    </submittedName>
</protein>
<dbReference type="Pfam" id="PF12923">
    <property type="entry name" value="RRP7"/>
    <property type="match status" value="1"/>
</dbReference>
<dbReference type="Proteomes" id="UP000694866">
    <property type="component" value="Unplaced"/>
</dbReference>
<accession>A0A9R1TX68</accession>
<dbReference type="InterPro" id="IPR000504">
    <property type="entry name" value="RRM_dom"/>
</dbReference>
<dbReference type="GO" id="GO:0032545">
    <property type="term" value="C:CURI complex"/>
    <property type="evidence" value="ECO:0007669"/>
    <property type="project" value="TreeGrafter"/>
</dbReference>
<dbReference type="OrthoDB" id="5390at2759"/>
<dbReference type="Gene3D" id="3.30.70.330">
    <property type="match status" value="1"/>
</dbReference>
<dbReference type="GO" id="GO:0034456">
    <property type="term" value="C:UTP-C complex"/>
    <property type="evidence" value="ECO:0007669"/>
    <property type="project" value="TreeGrafter"/>
</dbReference>
<keyword evidence="5" id="KW-1185">Reference proteome</keyword>
<proteinExistence type="inferred from homology"/>
<dbReference type="GO" id="GO:0003723">
    <property type="term" value="F:RNA binding"/>
    <property type="evidence" value="ECO:0007669"/>
    <property type="project" value="UniProtKB-UniRule"/>
</dbReference>
<dbReference type="PANTHER" id="PTHR13191">
    <property type="entry name" value="RIBOSOMAL RNA PROCESSING PROTEIN 7-RELATED"/>
    <property type="match status" value="1"/>
</dbReference>